<accession>A0A8H7CH30</accession>
<name>A0A8H7CH30_9AGAR</name>
<reference evidence="1" key="1">
    <citation type="submission" date="2020-05" db="EMBL/GenBank/DDBJ databases">
        <title>Mycena genomes resolve the evolution of fungal bioluminescence.</title>
        <authorList>
            <person name="Tsai I.J."/>
        </authorList>
    </citation>
    <scope>NUCLEOTIDE SEQUENCE</scope>
    <source>
        <strain evidence="1">160909Yilan</strain>
    </source>
</reference>
<keyword evidence="2" id="KW-1185">Reference proteome</keyword>
<organism evidence="1 2">
    <name type="scientific">Mycena sanguinolenta</name>
    <dbReference type="NCBI Taxonomy" id="230812"/>
    <lineage>
        <taxon>Eukaryota</taxon>
        <taxon>Fungi</taxon>
        <taxon>Dikarya</taxon>
        <taxon>Basidiomycota</taxon>
        <taxon>Agaricomycotina</taxon>
        <taxon>Agaricomycetes</taxon>
        <taxon>Agaricomycetidae</taxon>
        <taxon>Agaricales</taxon>
        <taxon>Marasmiineae</taxon>
        <taxon>Mycenaceae</taxon>
        <taxon>Mycena</taxon>
    </lineage>
</organism>
<sequence>MVHCGVCTVADFIEIFQHSTFATRFREEMNELYGQGTHPSFSTFLADVQTRIDRPGNRTSTAKGNQDRTRLVAAIRRPENIPTADEFHEKVRSFADKFVEYPICQRFCVKHEMWVSKGVIDSYLDALGLPAPDPDVAICMVETEHQDDMIQILSDSDVKQIMEDARHELNIHIGSSFFVANVDKKIDK</sequence>
<evidence type="ECO:0000313" key="1">
    <source>
        <dbReference type="EMBL" id="KAF7337419.1"/>
    </source>
</evidence>
<dbReference type="Proteomes" id="UP000623467">
    <property type="component" value="Unassembled WGS sequence"/>
</dbReference>
<protein>
    <submittedName>
        <fullName evidence="1">Uncharacterized protein</fullName>
    </submittedName>
</protein>
<gene>
    <name evidence="1" type="ORF">MSAN_02268400</name>
</gene>
<proteinExistence type="predicted"/>
<dbReference type="AlphaFoldDB" id="A0A8H7CH30"/>
<dbReference type="EMBL" id="JACAZH010000034">
    <property type="protein sequence ID" value="KAF7337419.1"/>
    <property type="molecule type" value="Genomic_DNA"/>
</dbReference>
<evidence type="ECO:0000313" key="2">
    <source>
        <dbReference type="Proteomes" id="UP000623467"/>
    </source>
</evidence>
<comment type="caution">
    <text evidence="1">The sequence shown here is derived from an EMBL/GenBank/DDBJ whole genome shotgun (WGS) entry which is preliminary data.</text>
</comment>